<dbReference type="OrthoDB" id="361362at2759"/>
<protein>
    <submittedName>
        <fullName evidence="3">Troponin I, cardiac muscle</fullName>
    </submittedName>
</protein>
<proteinExistence type="predicted"/>
<dbReference type="Proteomes" id="UP000271098">
    <property type="component" value="Unassembled WGS sequence"/>
</dbReference>
<accession>A0A183D2Q7</accession>
<name>A0A183D2Q7_9BILA</name>
<evidence type="ECO:0000313" key="3">
    <source>
        <dbReference type="WBParaSite" id="GPUH_0000300301-mRNA-1"/>
    </source>
</evidence>
<dbReference type="AlphaFoldDB" id="A0A183D2Q7"/>
<dbReference type="EMBL" id="UYRT01004833">
    <property type="protein sequence ID" value="VDK37342.1"/>
    <property type="molecule type" value="Genomic_DNA"/>
</dbReference>
<sequence length="134" mass="15368">MAKKKKSDKDFPKAKLKVGKKLKKTTSTDTRIQAKKVVLVEQLAEHEESHLSHRGLSLDELCRRLGHYNLNMRRDAVVGTRQLLTANPELVPKHLHTLVPVIGRLIACEVRFLKYWNNSGNVMGNILDFRWPGF</sequence>
<gene>
    <name evidence="1" type="ORF">GPUH_LOCUS2998</name>
</gene>
<reference evidence="1 2" key="2">
    <citation type="submission" date="2018-11" db="EMBL/GenBank/DDBJ databases">
        <authorList>
            <consortium name="Pathogen Informatics"/>
        </authorList>
    </citation>
    <scope>NUCLEOTIDE SEQUENCE [LARGE SCALE GENOMIC DNA]</scope>
</reference>
<keyword evidence="2" id="KW-1185">Reference proteome</keyword>
<evidence type="ECO:0000313" key="1">
    <source>
        <dbReference type="EMBL" id="VDK37342.1"/>
    </source>
</evidence>
<reference evidence="3" key="1">
    <citation type="submission" date="2016-06" db="UniProtKB">
        <authorList>
            <consortium name="WormBaseParasite"/>
        </authorList>
    </citation>
    <scope>IDENTIFICATION</scope>
</reference>
<dbReference type="WBParaSite" id="GPUH_0000300301-mRNA-1">
    <property type="protein sequence ID" value="GPUH_0000300301-mRNA-1"/>
    <property type="gene ID" value="GPUH_0000300301"/>
</dbReference>
<organism evidence="3">
    <name type="scientific">Gongylonema pulchrum</name>
    <dbReference type="NCBI Taxonomy" id="637853"/>
    <lineage>
        <taxon>Eukaryota</taxon>
        <taxon>Metazoa</taxon>
        <taxon>Ecdysozoa</taxon>
        <taxon>Nematoda</taxon>
        <taxon>Chromadorea</taxon>
        <taxon>Rhabditida</taxon>
        <taxon>Spirurina</taxon>
        <taxon>Spiruromorpha</taxon>
        <taxon>Spiruroidea</taxon>
        <taxon>Gongylonematidae</taxon>
        <taxon>Gongylonema</taxon>
    </lineage>
</organism>
<evidence type="ECO:0000313" key="2">
    <source>
        <dbReference type="Proteomes" id="UP000271098"/>
    </source>
</evidence>